<sequence length="49" mass="5419">MEDSHKSNTPETAPQPGSTVQGTHISQIAHQSYSYPNKSRFNNLQVTGF</sequence>
<dbReference type="EMBL" id="CALSGD010001443">
    <property type="protein sequence ID" value="CAH6791478.1"/>
    <property type="molecule type" value="Genomic_DNA"/>
</dbReference>
<organism evidence="2 3">
    <name type="scientific">Phodopus roborovskii</name>
    <name type="common">Roborovski's desert hamster</name>
    <name type="synonym">Cricetulus roborovskii</name>
    <dbReference type="NCBI Taxonomy" id="109678"/>
    <lineage>
        <taxon>Eukaryota</taxon>
        <taxon>Metazoa</taxon>
        <taxon>Chordata</taxon>
        <taxon>Craniata</taxon>
        <taxon>Vertebrata</taxon>
        <taxon>Euteleostomi</taxon>
        <taxon>Mammalia</taxon>
        <taxon>Eutheria</taxon>
        <taxon>Euarchontoglires</taxon>
        <taxon>Glires</taxon>
        <taxon>Rodentia</taxon>
        <taxon>Myomorpha</taxon>
        <taxon>Muroidea</taxon>
        <taxon>Cricetidae</taxon>
        <taxon>Cricetinae</taxon>
        <taxon>Phodopus</taxon>
    </lineage>
</organism>
<evidence type="ECO:0000256" key="1">
    <source>
        <dbReference type="SAM" id="MobiDB-lite"/>
    </source>
</evidence>
<protein>
    <submittedName>
        <fullName evidence="2">Atf1 protein</fullName>
    </submittedName>
</protein>
<evidence type="ECO:0000313" key="2">
    <source>
        <dbReference type="EMBL" id="CAH6791478.1"/>
    </source>
</evidence>
<dbReference type="AlphaFoldDB" id="A0AAU9ZID5"/>
<feature type="compositionally biased region" description="Polar residues" evidence="1">
    <location>
        <begin position="9"/>
        <end position="25"/>
    </location>
</feature>
<dbReference type="Proteomes" id="UP001152836">
    <property type="component" value="Unassembled WGS sequence"/>
</dbReference>
<gene>
    <name evidence="2" type="primary">Atf1</name>
    <name evidence="2" type="ORF">PHOROB_LOCUS8604</name>
</gene>
<accession>A0AAU9ZID5</accession>
<comment type="caution">
    <text evidence="2">The sequence shown here is derived from an EMBL/GenBank/DDBJ whole genome shotgun (WGS) entry which is preliminary data.</text>
</comment>
<proteinExistence type="predicted"/>
<name>A0AAU9ZID5_PHORO</name>
<feature type="region of interest" description="Disordered" evidence="1">
    <location>
        <begin position="30"/>
        <end position="49"/>
    </location>
</feature>
<feature type="region of interest" description="Disordered" evidence="1">
    <location>
        <begin position="1"/>
        <end position="25"/>
    </location>
</feature>
<reference evidence="2" key="1">
    <citation type="submission" date="2022-06" db="EMBL/GenBank/DDBJ databases">
        <authorList>
            <person name="Andreotti S."/>
            <person name="Wyler E."/>
        </authorList>
    </citation>
    <scope>NUCLEOTIDE SEQUENCE</scope>
</reference>
<evidence type="ECO:0000313" key="3">
    <source>
        <dbReference type="Proteomes" id="UP001152836"/>
    </source>
</evidence>
<keyword evidence="3" id="KW-1185">Reference proteome</keyword>